<reference evidence="1" key="1">
    <citation type="journal article" date="2015" name="Nature">
        <title>Complex archaea that bridge the gap between prokaryotes and eukaryotes.</title>
        <authorList>
            <person name="Spang A."/>
            <person name="Saw J.H."/>
            <person name="Jorgensen S.L."/>
            <person name="Zaremba-Niedzwiedzka K."/>
            <person name="Martijn J."/>
            <person name="Lind A.E."/>
            <person name="van Eijk R."/>
            <person name="Schleper C."/>
            <person name="Guy L."/>
            <person name="Ettema T.J."/>
        </authorList>
    </citation>
    <scope>NUCLEOTIDE SEQUENCE</scope>
</reference>
<dbReference type="EMBL" id="LAZR01017786">
    <property type="protein sequence ID" value="KKL98967.1"/>
    <property type="molecule type" value="Genomic_DNA"/>
</dbReference>
<gene>
    <name evidence="1" type="ORF">LCGC14_1819130</name>
</gene>
<sequence>MLIFKPGVDIRGLQPEMALGMLCLYTQLLPHSTDGKIVITSGTDGKHKINSLHYIGMAVDVRIWNIEQIANVVEAIKEDLPGFDLILHSTHLHMEYQPKKPLNM</sequence>
<name>A0A0F9JJ07_9ZZZZ</name>
<evidence type="ECO:0000313" key="1">
    <source>
        <dbReference type="EMBL" id="KKL98967.1"/>
    </source>
</evidence>
<protein>
    <recommendedName>
        <fullName evidence="2">Peptidase M15A C-terminal domain-containing protein</fullName>
    </recommendedName>
</protein>
<dbReference type="AlphaFoldDB" id="A0A0F9JJ07"/>
<organism evidence="1">
    <name type="scientific">marine sediment metagenome</name>
    <dbReference type="NCBI Taxonomy" id="412755"/>
    <lineage>
        <taxon>unclassified sequences</taxon>
        <taxon>metagenomes</taxon>
        <taxon>ecological metagenomes</taxon>
    </lineage>
</organism>
<proteinExistence type="predicted"/>
<dbReference type="InterPro" id="IPR009045">
    <property type="entry name" value="Zn_M74/Hedgehog-like"/>
</dbReference>
<evidence type="ECO:0008006" key="2">
    <source>
        <dbReference type="Google" id="ProtNLM"/>
    </source>
</evidence>
<comment type="caution">
    <text evidence="1">The sequence shown here is derived from an EMBL/GenBank/DDBJ whole genome shotgun (WGS) entry which is preliminary data.</text>
</comment>
<accession>A0A0F9JJ07</accession>
<dbReference type="SUPFAM" id="SSF55166">
    <property type="entry name" value="Hedgehog/DD-peptidase"/>
    <property type="match status" value="1"/>
</dbReference>